<evidence type="ECO:0000256" key="1">
    <source>
        <dbReference type="ARBA" id="ARBA00037957"/>
    </source>
</evidence>
<comment type="similarity">
    <text evidence="1">Belongs to the PC-esterase family.</text>
</comment>
<dbReference type="AlphaFoldDB" id="A0A6F9DMN5"/>
<sequence>MVIGIFSNDHAVKLLFNKFVVFIGDSVQRSAYKDLVVLLKENRFIRDGELKKKGENSFNGDRLVERSELTNGVSYREVREYKTDHVLVRFYFITRIYNDYMESIIKDFEDADQPTPDVIFVNSCLWDLSRYGNKSSDMYTRNLEKFCSRLDKAVPVETCIIWRTALPLGEDARGGFLVEKVNRNVLLADVYLANFRAHAVVTRHKYDVIDMHYHFAGQLRRLAKDGVHWNQYAHRRMTNMFLTHISQAWRLDVPDNPFLENADVNNFDSHDVSQNTTAVLQQAYTPNIAPQRRQHYHTTEEQRYGGPIGHGHEMINVYNNFYRFEQENNYVEKSLPPVNHYQQPFFPIDRPTALPFQPYDFRQDQTQAHSIRNWDFRNDFFNNHYGLPLSSNAHFSLDLASTMVPPSYYGNGDPSYPSVNHPNRFIARQNRLRHKGKMNPYARFQKY</sequence>
<dbReference type="Gene3D" id="3.40.50.1110">
    <property type="entry name" value="SGNH hydrolase"/>
    <property type="match status" value="1"/>
</dbReference>
<evidence type="ECO:0000313" key="2">
    <source>
        <dbReference type="EMBL" id="CAB3264697.1"/>
    </source>
</evidence>
<dbReference type="InterPro" id="IPR036514">
    <property type="entry name" value="SGNH_hydro_sf"/>
</dbReference>
<dbReference type="PANTHER" id="PTHR14469:SF0">
    <property type="entry name" value="FAMILY WITH SEQUENCE SIMILARITY 113"/>
    <property type="match status" value="1"/>
</dbReference>
<gene>
    <name evidence="2" type="primary">Pced1a</name>
</gene>
<protein>
    <submittedName>
        <fullName evidence="2">PC-esterase domain-containing protein 1A</fullName>
    </submittedName>
</protein>
<accession>A0A6F9DMN5</accession>
<organism evidence="2">
    <name type="scientific">Phallusia mammillata</name>
    <dbReference type="NCBI Taxonomy" id="59560"/>
    <lineage>
        <taxon>Eukaryota</taxon>
        <taxon>Metazoa</taxon>
        <taxon>Chordata</taxon>
        <taxon>Tunicata</taxon>
        <taxon>Ascidiacea</taxon>
        <taxon>Phlebobranchia</taxon>
        <taxon>Ascidiidae</taxon>
        <taxon>Phallusia</taxon>
    </lineage>
</organism>
<proteinExistence type="evidence at transcript level"/>
<dbReference type="SUPFAM" id="SSF52266">
    <property type="entry name" value="SGNH hydrolase"/>
    <property type="match status" value="1"/>
</dbReference>
<name>A0A6F9DMN5_9ASCI</name>
<reference evidence="2" key="1">
    <citation type="submission" date="2020-04" db="EMBL/GenBank/DDBJ databases">
        <authorList>
            <person name="Neveu A P."/>
        </authorList>
    </citation>
    <scope>NUCLEOTIDE SEQUENCE</scope>
    <source>
        <tissue evidence="2">Whole embryo</tissue>
    </source>
</reference>
<dbReference type="PANTHER" id="PTHR14469">
    <property type="entry name" value="SARCOMA ANTIGEN NY-SAR-23"/>
    <property type="match status" value="1"/>
</dbReference>
<dbReference type="EMBL" id="LR788835">
    <property type="protein sequence ID" value="CAB3264697.1"/>
    <property type="molecule type" value="mRNA"/>
</dbReference>